<feature type="compositionally biased region" description="Basic and acidic residues" evidence="3">
    <location>
        <begin position="672"/>
        <end position="686"/>
    </location>
</feature>
<dbReference type="InterPro" id="IPR024527">
    <property type="entry name" value="Eisosome1"/>
</dbReference>
<dbReference type="PANTHER" id="PTHR28298:SF1">
    <property type="entry name" value="EISOSOME PROTEIN 1"/>
    <property type="match status" value="1"/>
</dbReference>
<dbReference type="GeneID" id="30148417"/>
<proteinExistence type="inferred from homology"/>
<dbReference type="Proteomes" id="UP000094336">
    <property type="component" value="Unassembled WGS sequence"/>
</dbReference>
<keyword evidence="2" id="KW-0175">Coiled coil</keyword>
<feature type="coiled-coil region" evidence="2">
    <location>
        <begin position="510"/>
        <end position="572"/>
    </location>
</feature>
<evidence type="ECO:0000256" key="2">
    <source>
        <dbReference type="SAM" id="Coils"/>
    </source>
</evidence>
<dbReference type="PANTHER" id="PTHR28298">
    <property type="entry name" value="EISOSOME PROTEIN 1"/>
    <property type="match status" value="1"/>
</dbReference>
<evidence type="ECO:0000256" key="1">
    <source>
        <dbReference type="ARBA" id="ARBA00008528"/>
    </source>
</evidence>
<dbReference type="AlphaFoldDB" id="A0A1E3QKY9"/>
<evidence type="ECO:0000256" key="3">
    <source>
        <dbReference type="SAM" id="MobiDB-lite"/>
    </source>
</evidence>
<gene>
    <name evidence="4" type="ORF">BABINDRAFT_168108</name>
</gene>
<dbReference type="EMBL" id="KV454435">
    <property type="protein sequence ID" value="ODQ78353.1"/>
    <property type="molecule type" value="Genomic_DNA"/>
</dbReference>
<dbReference type="STRING" id="984486.A0A1E3QKY9"/>
<feature type="region of interest" description="Disordered" evidence="3">
    <location>
        <begin position="421"/>
        <end position="447"/>
    </location>
</feature>
<evidence type="ECO:0000313" key="4">
    <source>
        <dbReference type="EMBL" id="ODQ78353.1"/>
    </source>
</evidence>
<dbReference type="OrthoDB" id="4070583at2759"/>
<accession>A0A1E3QKY9</accession>
<dbReference type="RefSeq" id="XP_018983681.1">
    <property type="nucleotide sequence ID" value="XM_019130564.1"/>
</dbReference>
<protein>
    <recommendedName>
        <fullName evidence="6">Eisosome protein 1</fullName>
    </recommendedName>
</protein>
<name>A0A1E3QKY9_9ASCO</name>
<feature type="compositionally biased region" description="Basic and acidic residues" evidence="3">
    <location>
        <begin position="421"/>
        <end position="444"/>
    </location>
</feature>
<evidence type="ECO:0000313" key="5">
    <source>
        <dbReference type="Proteomes" id="UP000094336"/>
    </source>
</evidence>
<dbReference type="Pfam" id="PF12757">
    <property type="entry name" value="Eisosome1"/>
    <property type="match status" value="1"/>
</dbReference>
<keyword evidence="5" id="KW-1185">Reference proteome</keyword>
<organism evidence="4 5">
    <name type="scientific">Babjeviella inositovora NRRL Y-12698</name>
    <dbReference type="NCBI Taxonomy" id="984486"/>
    <lineage>
        <taxon>Eukaryota</taxon>
        <taxon>Fungi</taxon>
        <taxon>Dikarya</taxon>
        <taxon>Ascomycota</taxon>
        <taxon>Saccharomycotina</taxon>
        <taxon>Pichiomycetes</taxon>
        <taxon>Serinales incertae sedis</taxon>
        <taxon>Babjeviella</taxon>
    </lineage>
</organism>
<reference evidence="5" key="1">
    <citation type="submission" date="2016-05" db="EMBL/GenBank/DDBJ databases">
        <title>Comparative genomics of biotechnologically important yeasts.</title>
        <authorList>
            <consortium name="DOE Joint Genome Institute"/>
            <person name="Riley R."/>
            <person name="Haridas S."/>
            <person name="Wolfe K.H."/>
            <person name="Lopes M.R."/>
            <person name="Hittinger C.T."/>
            <person name="Goker M."/>
            <person name="Salamov A."/>
            <person name="Wisecaver J."/>
            <person name="Long T.M."/>
            <person name="Aerts A.L."/>
            <person name="Barry K."/>
            <person name="Choi C."/>
            <person name="Clum A."/>
            <person name="Coughlan A.Y."/>
            <person name="Deshpande S."/>
            <person name="Douglass A.P."/>
            <person name="Hanson S.J."/>
            <person name="Klenk H.-P."/>
            <person name="Labutti K."/>
            <person name="Lapidus A."/>
            <person name="Lindquist E."/>
            <person name="Lipzen A."/>
            <person name="Meier-Kolthoff J.P."/>
            <person name="Ohm R.A."/>
            <person name="Otillar R.P."/>
            <person name="Pangilinan J."/>
            <person name="Peng Y."/>
            <person name="Rokas A."/>
            <person name="Rosa C.A."/>
            <person name="Scheuner C."/>
            <person name="Sibirny A.A."/>
            <person name="Slot J.C."/>
            <person name="Stielow J.B."/>
            <person name="Sun H."/>
            <person name="Kurtzman C.P."/>
            <person name="Blackwell M."/>
            <person name="Grigoriev I.V."/>
            <person name="Jeffries T.W."/>
        </authorList>
    </citation>
    <scope>NUCLEOTIDE SEQUENCE [LARGE SCALE GENOMIC DNA]</scope>
    <source>
        <strain evidence="5">NRRL Y-12698</strain>
    </source>
</reference>
<dbReference type="GO" id="GO:0070941">
    <property type="term" value="P:eisosome assembly"/>
    <property type="evidence" value="ECO:0007669"/>
    <property type="project" value="TreeGrafter"/>
</dbReference>
<sequence>MSSVYQKNGQPLSEHALYVAKLKHGVFNNPNTQNVGVASNASDTAALLAVSSDLTIKPYERTVAAEAHTAALHAKAQSQKPQVRAGRPASQAQGAARNATDAAAHDVENIDEWNADMGSESALGVARGSSQSAANHALQQPHNSYAKSALDSLYSFDDVRTGTSTMSSTTRKTVPLGPVTFGREGIQSQLGSYGFNIATLNQAAQSSASRTMTSRINPELDARSGLQSAGASSAFDIGKVHSTASTNSAQSLNARTTPVKNYRSGVAAAAAPVASAAETASSYINPNFLRVAQDRASAQIRSIERDNSINNPAAFTKEDYMKALAVATEKHKQRATTVGKVDVGGGLLIDQAQVDALARKLVTPVLADIDTKAGAQRKLDADNVRLKAELKAATQQAKRNKEEAKRAEKLRLAEEKFARKQENKRLKEGEVQKQTELQRAKQQEISETGDLLTSTQAEADGEKAELLAAKAAEEERIAGEETVLQKGRADELAELQAAKDVELQPLLDDLAAETEEVTALTTEKETLATEVAGLQTKSDAADAQLRELELKLAETEKLIASVTQEHATAETQDTEFAAELATYKETSARELEELAATHSDGVEKHAALETEHAALVDAHARAKDDIRAHLATKVVDEQKINAALPQHLQKELDVAKLQDASTYLLDEEPEVEEPKVPEATTKEAAKDASAASSKPSSATTRPSTATSGKTEKSGFRKRLSVVASKFVSLSAKPVVKTARVAAPATKIEAKTEATEATPVTTALPVEAAEVKRTFSGFSQGSVEEAKVEEAKVEAEAKPAQKQSVFLEDF</sequence>
<comment type="similarity">
    <text evidence="1">Belongs to the EIS1 family.</text>
</comment>
<evidence type="ECO:0008006" key="6">
    <source>
        <dbReference type="Google" id="ProtNLM"/>
    </source>
</evidence>
<feature type="region of interest" description="Disordered" evidence="3">
    <location>
        <begin position="663"/>
        <end position="715"/>
    </location>
</feature>
<feature type="compositionally biased region" description="Low complexity" evidence="3">
    <location>
        <begin position="687"/>
        <end position="707"/>
    </location>
</feature>
<feature type="region of interest" description="Disordered" evidence="3">
    <location>
        <begin position="70"/>
        <end position="103"/>
    </location>
</feature>
<feature type="compositionally biased region" description="Low complexity" evidence="3">
    <location>
        <begin position="92"/>
        <end position="102"/>
    </location>
</feature>